<gene>
    <name evidence="1" type="ORF">ES676_09375</name>
</gene>
<evidence type="ECO:0000313" key="2">
    <source>
        <dbReference type="Proteomes" id="UP000323324"/>
    </source>
</evidence>
<sequence length="232" mass="26529">MKKILLITLFISSFSYSQTLKGIVSFNAKKSVSDETELSKKAKKPFIYSYIYSNQVSLQELISEEKTSIDTTIVEHSEVKGLTQETVQVVNRPSKTSYYKNTETDVYRLEFSMNAKNVSIKDAIPVYDWNLQNETETIIGYSCKKATTERILFGRKQYITAWYTEDIPINSGPMDFTGLPGLILQIEIGDMSVTRFEKLKFIKDSTSTIEEPKNESKILSINEYQLNAMRGN</sequence>
<dbReference type="InterPro" id="IPR005901">
    <property type="entry name" value="GLPGLI"/>
</dbReference>
<comment type="caution">
    <text evidence="1">The sequence shown here is derived from an EMBL/GenBank/DDBJ whole genome shotgun (WGS) entry which is preliminary data.</text>
</comment>
<dbReference type="Proteomes" id="UP000323324">
    <property type="component" value="Unassembled WGS sequence"/>
</dbReference>
<accession>A0A8H2QJ69</accession>
<protein>
    <submittedName>
        <fullName evidence="1">GLPGLI family protein</fullName>
    </submittedName>
</protein>
<dbReference type="RefSeq" id="WP_148370065.1">
    <property type="nucleotide sequence ID" value="NZ_VSKM01000008.1"/>
</dbReference>
<dbReference type="NCBIfam" id="TIGR01200">
    <property type="entry name" value="GLPGLI"/>
    <property type="match status" value="1"/>
</dbReference>
<name>A0A8H2QJ69_9FLAO</name>
<dbReference type="AlphaFoldDB" id="A0A8H2QJ69"/>
<evidence type="ECO:0000313" key="1">
    <source>
        <dbReference type="EMBL" id="TYB73944.1"/>
    </source>
</evidence>
<proteinExistence type="predicted"/>
<organism evidence="1 2">
    <name type="scientific">Bizionia saleffrena</name>
    <dbReference type="NCBI Taxonomy" id="291189"/>
    <lineage>
        <taxon>Bacteria</taxon>
        <taxon>Pseudomonadati</taxon>
        <taxon>Bacteroidota</taxon>
        <taxon>Flavobacteriia</taxon>
        <taxon>Flavobacteriales</taxon>
        <taxon>Flavobacteriaceae</taxon>
        <taxon>Bizionia</taxon>
    </lineage>
</organism>
<keyword evidence="2" id="KW-1185">Reference proteome</keyword>
<reference evidence="1 2" key="1">
    <citation type="submission" date="2019-08" db="EMBL/GenBank/DDBJ databases">
        <title>Genomes of Antarctic Bizionia species.</title>
        <authorList>
            <person name="Bowman J.P."/>
        </authorList>
    </citation>
    <scope>NUCLEOTIDE SEQUENCE [LARGE SCALE GENOMIC DNA]</scope>
    <source>
        <strain evidence="1 2">HFD</strain>
    </source>
</reference>
<dbReference type="Pfam" id="PF22252">
    <property type="entry name" value="PNGase_F-II_N"/>
    <property type="match status" value="1"/>
</dbReference>
<dbReference type="EMBL" id="VSKM01000008">
    <property type="protein sequence ID" value="TYB73944.1"/>
    <property type="molecule type" value="Genomic_DNA"/>
</dbReference>